<organism evidence="1 2">
    <name type="scientific">Venturia inaequalis</name>
    <name type="common">Apple scab fungus</name>
    <dbReference type="NCBI Taxonomy" id="5025"/>
    <lineage>
        <taxon>Eukaryota</taxon>
        <taxon>Fungi</taxon>
        <taxon>Dikarya</taxon>
        <taxon>Ascomycota</taxon>
        <taxon>Pezizomycotina</taxon>
        <taxon>Dothideomycetes</taxon>
        <taxon>Pleosporomycetidae</taxon>
        <taxon>Venturiales</taxon>
        <taxon>Venturiaceae</taxon>
        <taxon>Venturia</taxon>
    </lineage>
</organism>
<evidence type="ECO:0000313" key="1">
    <source>
        <dbReference type="EMBL" id="KAE9963933.1"/>
    </source>
</evidence>
<dbReference type="AlphaFoldDB" id="A0A8H3U6S4"/>
<name>A0A8H3U6S4_VENIN</name>
<proteinExistence type="predicted"/>
<gene>
    <name evidence="1" type="ORF">EG328_010906</name>
</gene>
<accession>A0A8H3U6S4</accession>
<protein>
    <submittedName>
        <fullName evidence="1">Uncharacterized protein</fullName>
    </submittedName>
</protein>
<dbReference type="Proteomes" id="UP000447873">
    <property type="component" value="Unassembled WGS sequence"/>
</dbReference>
<comment type="caution">
    <text evidence="1">The sequence shown here is derived from an EMBL/GenBank/DDBJ whole genome shotgun (WGS) entry which is preliminary data.</text>
</comment>
<evidence type="ECO:0000313" key="2">
    <source>
        <dbReference type="Proteomes" id="UP000447873"/>
    </source>
</evidence>
<dbReference type="EMBL" id="WNWS01000759">
    <property type="protein sequence ID" value="KAE9963933.1"/>
    <property type="molecule type" value="Genomic_DNA"/>
</dbReference>
<reference evidence="1 2" key="1">
    <citation type="submission" date="2018-12" db="EMBL/GenBank/DDBJ databases">
        <title>Venturia inaequalis Genome Resource.</title>
        <authorList>
            <person name="Lichtner F.J."/>
        </authorList>
    </citation>
    <scope>NUCLEOTIDE SEQUENCE [LARGE SCALE GENOMIC DNA]</scope>
    <source>
        <strain evidence="1 2">120213</strain>
    </source>
</reference>
<sequence>MKDERYFIRDDPTVQPFPGPTEQCNHDATKSVVDSSNGYFAFSTHFWVGRDGFPRLRGPDYIYATGKNHEDNRIGPKEIKGFCRKVNAGRYCWTPDDTFYADYKGEHHGPDNGGSA</sequence>